<gene>
    <name evidence="10" type="ORF">LCMAC201_02320</name>
</gene>
<dbReference type="Gene3D" id="3.40.50.720">
    <property type="entry name" value="NAD(P)-binding Rossmann-like Domain"/>
    <property type="match status" value="1"/>
</dbReference>
<dbReference type="EMBL" id="MK500348">
    <property type="protein sequence ID" value="QBK87322.1"/>
    <property type="molecule type" value="Genomic_DNA"/>
</dbReference>
<evidence type="ECO:0000256" key="7">
    <source>
        <dbReference type="ARBA" id="ARBA00023268"/>
    </source>
</evidence>
<dbReference type="InterPro" id="IPR020630">
    <property type="entry name" value="THF_DH/CycHdrlase_cat_dom"/>
</dbReference>
<dbReference type="SUPFAM" id="SSF51735">
    <property type="entry name" value="NAD(P)-binding Rossmann-fold domains"/>
    <property type="match status" value="1"/>
</dbReference>
<dbReference type="Pfam" id="PF02882">
    <property type="entry name" value="THF_DHG_CYH_C"/>
    <property type="match status" value="1"/>
</dbReference>
<evidence type="ECO:0000256" key="4">
    <source>
        <dbReference type="ARBA" id="ARBA00022801"/>
    </source>
</evidence>
<evidence type="ECO:0000313" key="10">
    <source>
        <dbReference type="EMBL" id="QBK87322.1"/>
    </source>
</evidence>
<dbReference type="SUPFAM" id="SSF53223">
    <property type="entry name" value="Aminoacid dehydrogenase-like, N-terminal domain"/>
    <property type="match status" value="1"/>
</dbReference>
<comment type="subunit">
    <text evidence="2">Homodimer.</text>
</comment>
<evidence type="ECO:0000256" key="6">
    <source>
        <dbReference type="ARBA" id="ARBA00023002"/>
    </source>
</evidence>
<name>A0A481YVW6_9VIRU</name>
<dbReference type="InterPro" id="IPR020867">
    <property type="entry name" value="THF_DH/CycHdrlase_CS"/>
</dbReference>
<dbReference type="InterPro" id="IPR046346">
    <property type="entry name" value="Aminoacid_DH-like_N_sf"/>
</dbReference>
<dbReference type="Pfam" id="PF00763">
    <property type="entry name" value="THF_DHG_CYH"/>
    <property type="match status" value="1"/>
</dbReference>
<dbReference type="FunFam" id="3.40.50.10860:FF:000005">
    <property type="entry name" value="C-1-tetrahydrofolate synthase, cytoplasmic, putative"/>
    <property type="match status" value="1"/>
</dbReference>
<reference evidence="10" key="1">
    <citation type="journal article" date="2019" name="MBio">
        <title>Virus Genomes from Deep Sea Sediments Expand the Ocean Megavirome and Support Independent Origins of Viral Gigantism.</title>
        <authorList>
            <person name="Backstrom D."/>
            <person name="Yutin N."/>
            <person name="Jorgensen S.L."/>
            <person name="Dharamshi J."/>
            <person name="Homa F."/>
            <person name="Zaremba-Niedwiedzka K."/>
            <person name="Spang A."/>
            <person name="Wolf Y.I."/>
            <person name="Koonin E.V."/>
            <person name="Ettema T.J."/>
        </authorList>
    </citation>
    <scope>NUCLEOTIDE SEQUENCE</scope>
</reference>
<evidence type="ECO:0000256" key="3">
    <source>
        <dbReference type="ARBA" id="ARBA00022563"/>
    </source>
</evidence>
<dbReference type="InterPro" id="IPR000672">
    <property type="entry name" value="THF_DH/CycHdrlase"/>
</dbReference>
<feature type="domain" description="Tetrahydrofolate dehydrogenase/cyclohydrolase NAD(P)-binding" evidence="9">
    <location>
        <begin position="136"/>
        <end position="274"/>
    </location>
</feature>
<dbReference type="GO" id="GO:0004477">
    <property type="term" value="F:methenyltetrahydrofolate cyclohydrolase activity"/>
    <property type="evidence" value="ECO:0007669"/>
    <property type="project" value="TreeGrafter"/>
</dbReference>
<dbReference type="FunFam" id="3.40.50.720:FF:000006">
    <property type="entry name" value="Bifunctional protein FolD"/>
    <property type="match status" value="1"/>
</dbReference>
<dbReference type="PROSITE" id="PS00767">
    <property type="entry name" value="THF_DHG_CYH_2"/>
    <property type="match status" value="1"/>
</dbReference>
<feature type="domain" description="Tetrahydrofolate dehydrogenase/cyclohydrolase catalytic" evidence="8">
    <location>
        <begin position="1"/>
        <end position="114"/>
    </location>
</feature>
<sequence length="284" mass="30493">MNGKKVGLEIEELIKEALGTRSSAGVPGLAIVQIGNDSASQVYTSMKAKACQRVGFHSENHHLSDETQQEEVLNLIEELNNNEKIHGILVQLPLPNNFDEEKILQAVSPEKDVDGFNSLNTSRLMSRNRPDPYFIPATPFGIIHLLHEYNIPIAGQHAVIVGHSNIVGMPIAHALLQEWATITICHVKTNNVQEICRSADILISATGKPGLITPDFVKPGATVIDVGITRDDTGKIVGDVSPDVKQVAGALTSVPGGVGPMTIASLLANTFKSFAGVTVFDLKK</sequence>
<dbReference type="PRINTS" id="PR00085">
    <property type="entry name" value="THFDHDRGNASE"/>
</dbReference>
<dbReference type="InterPro" id="IPR036291">
    <property type="entry name" value="NAD(P)-bd_dom_sf"/>
</dbReference>
<keyword evidence="4 10" id="KW-0378">Hydrolase</keyword>
<dbReference type="GO" id="GO:0035999">
    <property type="term" value="P:tetrahydrofolate interconversion"/>
    <property type="evidence" value="ECO:0007669"/>
    <property type="project" value="TreeGrafter"/>
</dbReference>
<keyword evidence="5" id="KW-0521">NADP</keyword>
<accession>A0A481YVW6</accession>
<dbReference type="PANTHER" id="PTHR48099:SF5">
    <property type="entry name" value="C-1-TETRAHYDROFOLATE SYNTHASE, CYTOPLASMIC"/>
    <property type="match status" value="1"/>
</dbReference>
<keyword evidence="3" id="KW-0554">One-carbon metabolism</keyword>
<keyword evidence="7" id="KW-0511">Multifunctional enzyme</keyword>
<dbReference type="HAMAP" id="MF_01576">
    <property type="entry name" value="THF_DHG_CYH"/>
    <property type="match status" value="1"/>
</dbReference>
<dbReference type="PROSITE" id="PS00766">
    <property type="entry name" value="THF_DHG_CYH_1"/>
    <property type="match status" value="1"/>
</dbReference>
<comment type="pathway">
    <text evidence="1">One-carbon metabolism; tetrahydrofolate interconversion.</text>
</comment>
<dbReference type="Gene3D" id="3.40.50.10860">
    <property type="entry name" value="Leucine Dehydrogenase, chain A, domain 1"/>
    <property type="match status" value="1"/>
</dbReference>
<organism evidence="10">
    <name type="scientific">Marseillevirus LCMAC201</name>
    <dbReference type="NCBI Taxonomy" id="2506605"/>
    <lineage>
        <taxon>Viruses</taxon>
        <taxon>Varidnaviria</taxon>
        <taxon>Bamfordvirae</taxon>
        <taxon>Nucleocytoviricota</taxon>
        <taxon>Megaviricetes</taxon>
        <taxon>Pimascovirales</taxon>
        <taxon>Pimascovirales incertae sedis</taxon>
        <taxon>Marseilleviridae</taxon>
    </lineage>
</organism>
<evidence type="ECO:0000256" key="5">
    <source>
        <dbReference type="ARBA" id="ARBA00022857"/>
    </source>
</evidence>
<evidence type="ECO:0000259" key="9">
    <source>
        <dbReference type="Pfam" id="PF02882"/>
    </source>
</evidence>
<dbReference type="PANTHER" id="PTHR48099">
    <property type="entry name" value="C-1-TETRAHYDROFOLATE SYNTHASE, CYTOPLASMIC-RELATED"/>
    <property type="match status" value="1"/>
</dbReference>
<evidence type="ECO:0000256" key="2">
    <source>
        <dbReference type="ARBA" id="ARBA00011738"/>
    </source>
</evidence>
<protein>
    <submittedName>
        <fullName evidence="10">Tetrahydrofolate dehydrogenase/cyclohydrolase</fullName>
    </submittedName>
</protein>
<keyword evidence="6" id="KW-0560">Oxidoreductase</keyword>
<proteinExistence type="inferred from homology"/>
<dbReference type="InterPro" id="IPR020631">
    <property type="entry name" value="THF_DH/CycHdrlase_NAD-bd_dom"/>
</dbReference>
<dbReference type="CDD" id="cd01080">
    <property type="entry name" value="NAD_bind_m-THF_DH_Cyclohyd"/>
    <property type="match status" value="1"/>
</dbReference>
<evidence type="ECO:0000259" key="8">
    <source>
        <dbReference type="Pfam" id="PF00763"/>
    </source>
</evidence>
<evidence type="ECO:0000256" key="1">
    <source>
        <dbReference type="ARBA" id="ARBA00004777"/>
    </source>
</evidence>
<dbReference type="GO" id="GO:0004488">
    <property type="term" value="F:methylenetetrahydrofolate dehydrogenase (NADP+) activity"/>
    <property type="evidence" value="ECO:0007669"/>
    <property type="project" value="InterPro"/>
</dbReference>